<dbReference type="GO" id="GO:0003713">
    <property type="term" value="F:transcription coactivator activity"/>
    <property type="evidence" value="ECO:0007669"/>
    <property type="project" value="InterPro"/>
</dbReference>
<dbReference type="CDD" id="cd21937">
    <property type="entry name" value="ZIP_MycBP-like"/>
    <property type="match status" value="1"/>
</dbReference>
<keyword evidence="6" id="KW-1185">Reference proteome</keyword>
<dbReference type="OrthoDB" id="524165at2759"/>
<evidence type="ECO:0000256" key="3">
    <source>
        <dbReference type="ARBA" id="ARBA00023242"/>
    </source>
</evidence>
<feature type="compositionally biased region" description="Basic and acidic residues" evidence="4">
    <location>
        <begin position="80"/>
        <end position="94"/>
    </location>
</feature>
<comment type="subcellular location">
    <subcellularLocation>
        <location evidence="1">Nucleus</location>
    </subcellularLocation>
</comment>
<evidence type="ECO:0000256" key="4">
    <source>
        <dbReference type="SAM" id="MobiDB-lite"/>
    </source>
</evidence>
<gene>
    <name evidence="5" type="ORF">CRM22_001017</name>
</gene>
<name>A0A4S2MJ34_OPIFE</name>
<dbReference type="PANTHER" id="PTHR13168:SF0">
    <property type="entry name" value="C-MYC-BINDING PROTEIN"/>
    <property type="match status" value="1"/>
</dbReference>
<dbReference type="Proteomes" id="UP000308267">
    <property type="component" value="Unassembled WGS sequence"/>
</dbReference>
<evidence type="ECO:0000256" key="1">
    <source>
        <dbReference type="ARBA" id="ARBA00004123"/>
    </source>
</evidence>
<dbReference type="EMBL" id="SJOL01001962">
    <property type="protein sequence ID" value="TGZ74287.1"/>
    <property type="molecule type" value="Genomic_DNA"/>
</dbReference>
<sequence length="112" mass="12597">MSGYKAGDSKREEFRKYLEKAGVLDALTKVLVGLYEEPEKPDNALEFIRKHLQVGGPDAAEVEAMKQELDELRQKVEQLELENSELKRGNELSKEPSSADVPQTEVEPDPVN</sequence>
<dbReference type="AlphaFoldDB" id="A0A4S2MJ34"/>
<feature type="region of interest" description="Disordered" evidence="4">
    <location>
        <begin position="80"/>
        <end position="112"/>
    </location>
</feature>
<dbReference type="SUPFAM" id="SSF58026">
    <property type="entry name" value="Delta-sleep-inducing peptide immunoreactive peptide"/>
    <property type="match status" value="1"/>
</dbReference>
<protein>
    <recommendedName>
        <fullName evidence="7">c-Myc-binding protein</fullName>
    </recommendedName>
</protein>
<evidence type="ECO:0000256" key="2">
    <source>
        <dbReference type="ARBA" id="ARBA00009389"/>
    </source>
</evidence>
<keyword evidence="3" id="KW-0539">Nucleus</keyword>
<organism evidence="5 6">
    <name type="scientific">Opisthorchis felineus</name>
    <dbReference type="NCBI Taxonomy" id="147828"/>
    <lineage>
        <taxon>Eukaryota</taxon>
        <taxon>Metazoa</taxon>
        <taxon>Spiralia</taxon>
        <taxon>Lophotrochozoa</taxon>
        <taxon>Platyhelminthes</taxon>
        <taxon>Trematoda</taxon>
        <taxon>Digenea</taxon>
        <taxon>Opisthorchiida</taxon>
        <taxon>Opisthorchiata</taxon>
        <taxon>Opisthorchiidae</taxon>
        <taxon>Opisthorchis</taxon>
    </lineage>
</organism>
<dbReference type="PANTHER" id="PTHR13168">
    <property type="entry name" value="ASSOCIATE OF C-MYC AMY-1"/>
    <property type="match status" value="1"/>
</dbReference>
<dbReference type="InterPro" id="IPR026060">
    <property type="entry name" value="AMY1"/>
</dbReference>
<accession>A0A4S2MJ34</accession>
<evidence type="ECO:0000313" key="6">
    <source>
        <dbReference type="Proteomes" id="UP000308267"/>
    </source>
</evidence>
<comment type="similarity">
    <text evidence="2">Belongs to the AMY1 family.</text>
</comment>
<dbReference type="STRING" id="147828.A0A4S2MJ34"/>
<dbReference type="GO" id="GO:0005634">
    <property type="term" value="C:nucleus"/>
    <property type="evidence" value="ECO:0007669"/>
    <property type="project" value="UniProtKB-SubCell"/>
</dbReference>
<evidence type="ECO:0008006" key="7">
    <source>
        <dbReference type="Google" id="ProtNLM"/>
    </source>
</evidence>
<proteinExistence type="inferred from homology"/>
<comment type="caution">
    <text evidence="5">The sequence shown here is derived from an EMBL/GenBank/DDBJ whole genome shotgun (WGS) entry which is preliminary data.</text>
</comment>
<dbReference type="PRINTS" id="PR02028">
    <property type="entry name" value="CMYCBINDINGP"/>
</dbReference>
<dbReference type="Gene3D" id="6.10.250.1060">
    <property type="match status" value="1"/>
</dbReference>
<reference evidence="5 6" key="1">
    <citation type="journal article" date="2019" name="BMC Genomics">
        <title>New insights from Opisthorchis felineus genome: update on genomics of the epidemiologically important liver flukes.</title>
        <authorList>
            <person name="Ershov N.I."/>
            <person name="Mordvinov V.A."/>
            <person name="Prokhortchouk E.B."/>
            <person name="Pakharukova M.Y."/>
            <person name="Gunbin K.V."/>
            <person name="Ustyantsev K."/>
            <person name="Genaev M.A."/>
            <person name="Blinov A.G."/>
            <person name="Mazur A."/>
            <person name="Boulygina E."/>
            <person name="Tsygankova S."/>
            <person name="Khrameeva E."/>
            <person name="Chekanov N."/>
            <person name="Fan G."/>
            <person name="Xiao A."/>
            <person name="Zhang H."/>
            <person name="Xu X."/>
            <person name="Yang H."/>
            <person name="Solovyev V."/>
            <person name="Lee S.M."/>
            <person name="Liu X."/>
            <person name="Afonnikov D.A."/>
            <person name="Skryabin K.G."/>
        </authorList>
    </citation>
    <scope>NUCLEOTIDE SEQUENCE [LARGE SCALE GENOMIC DNA]</scope>
    <source>
        <strain evidence="5">AK-0245</strain>
        <tissue evidence="5">Whole organism</tissue>
    </source>
</reference>
<evidence type="ECO:0000313" key="5">
    <source>
        <dbReference type="EMBL" id="TGZ74287.1"/>
    </source>
</evidence>